<feature type="transmembrane region" description="Helical" evidence="9">
    <location>
        <begin position="522"/>
        <end position="542"/>
    </location>
</feature>
<dbReference type="Proteomes" id="UP001153620">
    <property type="component" value="Chromosome 2"/>
</dbReference>
<dbReference type="EMBL" id="OU895878">
    <property type="protein sequence ID" value="CAG9804631.1"/>
    <property type="molecule type" value="Genomic_DNA"/>
</dbReference>
<keyword evidence="7 9" id="KW-0472">Membrane</keyword>
<dbReference type="InterPro" id="IPR007594">
    <property type="entry name" value="RFT1"/>
</dbReference>
<evidence type="ECO:0000256" key="6">
    <source>
        <dbReference type="ARBA" id="ARBA00022989"/>
    </source>
</evidence>
<reference evidence="10" key="1">
    <citation type="submission" date="2022-01" db="EMBL/GenBank/DDBJ databases">
        <authorList>
            <person name="King R."/>
        </authorList>
    </citation>
    <scope>NUCLEOTIDE SEQUENCE</scope>
</reference>
<dbReference type="PANTHER" id="PTHR13117:SF5">
    <property type="entry name" value="PROTEIN RFT1 HOMOLOG"/>
    <property type="match status" value="1"/>
</dbReference>
<feature type="transmembrane region" description="Helical" evidence="9">
    <location>
        <begin position="89"/>
        <end position="108"/>
    </location>
</feature>
<evidence type="ECO:0000256" key="9">
    <source>
        <dbReference type="RuleBase" id="RU365067"/>
    </source>
</evidence>
<evidence type="ECO:0000256" key="7">
    <source>
        <dbReference type="ARBA" id="ARBA00023136"/>
    </source>
</evidence>
<keyword evidence="6 9" id="KW-1133">Transmembrane helix</keyword>
<evidence type="ECO:0000256" key="1">
    <source>
        <dbReference type="ARBA" id="ARBA00004477"/>
    </source>
</evidence>
<keyword evidence="4 9" id="KW-0812">Transmembrane</keyword>
<accession>A0A9N9WUJ9</accession>
<dbReference type="Pfam" id="PF04506">
    <property type="entry name" value="Rft-1"/>
    <property type="match status" value="1"/>
</dbReference>
<name>A0A9N9WUJ9_9DIPT</name>
<keyword evidence="5" id="KW-0256">Endoplasmic reticulum</keyword>
<comment type="caution">
    <text evidence="9">Lacks conserved residue(s) required for the propagation of feature annotation.</text>
</comment>
<evidence type="ECO:0000313" key="10">
    <source>
        <dbReference type="EMBL" id="CAG9804631.1"/>
    </source>
</evidence>
<evidence type="ECO:0000256" key="5">
    <source>
        <dbReference type="ARBA" id="ARBA00022824"/>
    </source>
</evidence>
<dbReference type="GO" id="GO:0005789">
    <property type="term" value="C:endoplasmic reticulum membrane"/>
    <property type="evidence" value="ECO:0007669"/>
    <property type="project" value="UniProtKB-SubCell"/>
</dbReference>
<protein>
    <recommendedName>
        <fullName evidence="9">Protein RFT1 homolog</fullName>
    </recommendedName>
</protein>
<feature type="transmembrane region" description="Helical" evidence="9">
    <location>
        <begin position="12"/>
        <end position="35"/>
    </location>
</feature>
<comment type="pathway">
    <text evidence="2">Protein modification; protein glycosylation.</text>
</comment>
<evidence type="ECO:0000256" key="8">
    <source>
        <dbReference type="ARBA" id="ARBA00045912"/>
    </source>
</evidence>
<feature type="transmembrane region" description="Helical" evidence="9">
    <location>
        <begin position="399"/>
        <end position="420"/>
    </location>
</feature>
<feature type="transmembrane region" description="Helical" evidence="9">
    <location>
        <begin position="432"/>
        <end position="451"/>
    </location>
</feature>
<feature type="transmembrane region" description="Helical" evidence="9">
    <location>
        <begin position="128"/>
        <end position="149"/>
    </location>
</feature>
<feature type="transmembrane region" description="Helical" evidence="9">
    <location>
        <begin position="366"/>
        <end position="387"/>
    </location>
</feature>
<evidence type="ECO:0000256" key="4">
    <source>
        <dbReference type="ARBA" id="ARBA00022692"/>
    </source>
</evidence>
<evidence type="ECO:0000256" key="2">
    <source>
        <dbReference type="ARBA" id="ARBA00004922"/>
    </source>
</evidence>
<dbReference type="OrthoDB" id="9979195at2759"/>
<feature type="transmembrane region" description="Helical" evidence="9">
    <location>
        <begin position="181"/>
        <end position="208"/>
    </location>
</feature>
<evidence type="ECO:0000313" key="11">
    <source>
        <dbReference type="Proteomes" id="UP001153620"/>
    </source>
</evidence>
<evidence type="ECO:0000256" key="3">
    <source>
        <dbReference type="ARBA" id="ARBA00010288"/>
    </source>
</evidence>
<reference evidence="10" key="2">
    <citation type="submission" date="2022-10" db="EMBL/GenBank/DDBJ databases">
        <authorList>
            <consortium name="ENA_rothamsted_submissions"/>
            <consortium name="culmorum"/>
            <person name="King R."/>
        </authorList>
    </citation>
    <scope>NUCLEOTIDE SEQUENCE</scope>
</reference>
<comment type="similarity">
    <text evidence="3 9">Belongs to the RFT1 family.</text>
</comment>
<dbReference type="GO" id="GO:0034203">
    <property type="term" value="P:glycolipid translocation"/>
    <property type="evidence" value="ECO:0007669"/>
    <property type="project" value="TreeGrafter"/>
</dbReference>
<sequence length="562" mass="63571">MGRNVLKSSLLNASFSIFFQIFCRAITFAINAFILRRVDHNVLGIMNVRLLLLESTLLFLSKESISRAALSSTTQHKNKCSWSQLINQMWITVPMAAILSIPCLYVWLNVLSSVGDDYQTAYKFGCYAMVLSCIFELTAEAPAFVAQVFCFVKLKVVLDTLHIFVRSVVFIILVLNNKNIAIYAFGIAQFTSCLVIIGGNYGFFHIYIQRLKTYRHVLKKHDDDIDKARDEMGQYYEHMNDFPFNSVTEMVPTVLKNPGSAFNSDLNKLVLSFIKQGILKQVLTEGEKYVMSISPVLNFQQQAVYDIVNNMGSLAARFIFRPIEDSSYFYFTQTIARDIALKEQDKDKVKEASQVLKNVCKGVTSIGLIGFVFGQSYSGTLLLLYGGHDFVEGGLPETLLRWHALAIILLAVNGITEGYMFATNTSKQIDRYNYYMAIFSVTFLILSYQLTNYFGAVGFIWANCCNMAFRIAYSTNYIAKEYSNMQANPLEGLIPGKIFGCTLIVAGIACKYSEYHLLPKSILYHILVGGIFVFFTLFSWIVENREIAKVAYGKYKNKSKSE</sequence>
<gene>
    <name evidence="10" type="ORF">CHIRRI_LOCUS7514</name>
</gene>
<dbReference type="GO" id="GO:0006488">
    <property type="term" value="P:dolichol-linked oligosaccharide biosynthetic process"/>
    <property type="evidence" value="ECO:0007669"/>
    <property type="project" value="InterPro"/>
</dbReference>
<dbReference type="AlphaFoldDB" id="A0A9N9WUJ9"/>
<organism evidence="10 11">
    <name type="scientific">Chironomus riparius</name>
    <dbReference type="NCBI Taxonomy" id="315576"/>
    <lineage>
        <taxon>Eukaryota</taxon>
        <taxon>Metazoa</taxon>
        <taxon>Ecdysozoa</taxon>
        <taxon>Arthropoda</taxon>
        <taxon>Hexapoda</taxon>
        <taxon>Insecta</taxon>
        <taxon>Pterygota</taxon>
        <taxon>Neoptera</taxon>
        <taxon>Endopterygota</taxon>
        <taxon>Diptera</taxon>
        <taxon>Nematocera</taxon>
        <taxon>Chironomoidea</taxon>
        <taxon>Chironomidae</taxon>
        <taxon>Chironominae</taxon>
        <taxon>Chironomus</taxon>
    </lineage>
</organism>
<comment type="subcellular location">
    <subcellularLocation>
        <location evidence="1 9">Endoplasmic reticulum membrane</location>
        <topology evidence="1 9">Multi-pass membrane protein</topology>
    </subcellularLocation>
</comment>
<dbReference type="PANTHER" id="PTHR13117">
    <property type="entry name" value="ENDOPLASMIC RETICULUM MULTISPAN TRANSMEMBRANE PROTEIN-RELATED"/>
    <property type="match status" value="1"/>
</dbReference>
<keyword evidence="11" id="KW-1185">Reference proteome</keyword>
<proteinExistence type="inferred from homology"/>
<comment type="function">
    <text evidence="8 9">Intramembrane glycolipid transporter that operates in the biosynthetic pathway of dolichol-linked oligosaccharides, the glycan precursors employed in protein asparagine (N)-glycosylation. The sequential addition of sugars to dolichol pyrophosphate produces dolichol-linked oligosaccharides containing fourteen sugars, including two GlcNAcs, nine mannoses and three glucoses. Once assembled, the oligosaccharide is transferred from the lipid to nascent proteins by oligosaccharyltransferases. The assembly of dolichol-linked oligosaccharides begins on the cytosolic side of the endoplasmic reticulum membrane and finishes in its lumen. RFT1 could mediate the translocation of the cytosolically oriented intermediate DolPP-GlcNAc2Man5, produced by ALG11, into the ER lumen where dolichol-linked oligosaccharides assembly continues. However, the intramembrane lipid transporter activity could not be confirmed in vitro.</text>
</comment>